<evidence type="ECO:0000313" key="9">
    <source>
        <dbReference type="EMBL" id="AEH51506.1"/>
    </source>
</evidence>
<keyword evidence="10" id="KW-1185">Reference proteome</keyword>
<comment type="similarity">
    <text evidence="1 4">Belongs to the pyrroline-5-carboxylate reductase family.</text>
</comment>
<dbReference type="GO" id="GO:0005737">
    <property type="term" value="C:cytoplasm"/>
    <property type="evidence" value="ECO:0007669"/>
    <property type="project" value="UniProtKB-SubCell"/>
</dbReference>
<evidence type="ECO:0000256" key="6">
    <source>
        <dbReference type="PIRSR" id="PIRSR000193-1"/>
    </source>
</evidence>
<feature type="domain" description="Pyrroline-5-carboxylate reductase dimerisation" evidence="8">
    <location>
        <begin position="155"/>
        <end position="259"/>
    </location>
</feature>
<dbReference type="InterPro" id="IPR036291">
    <property type="entry name" value="NAD(P)-bd_dom_sf"/>
</dbReference>
<dbReference type="EC" id="1.5.1.2" evidence="4 5"/>
<dbReference type="InterPro" id="IPR000304">
    <property type="entry name" value="Pyrroline-COOH_reductase"/>
</dbReference>
<dbReference type="PANTHER" id="PTHR11645">
    <property type="entry name" value="PYRROLINE-5-CARBOXYLATE REDUCTASE"/>
    <property type="match status" value="1"/>
</dbReference>
<dbReference type="GO" id="GO:0004735">
    <property type="term" value="F:pyrroline-5-carboxylate reductase activity"/>
    <property type="evidence" value="ECO:0007669"/>
    <property type="project" value="UniProtKB-UniRule"/>
</dbReference>
<keyword evidence="2 4" id="KW-0521">NADP</keyword>
<evidence type="ECO:0000313" key="10">
    <source>
        <dbReference type="Proteomes" id="UP000006804"/>
    </source>
</evidence>
<dbReference type="InterPro" id="IPR008927">
    <property type="entry name" value="6-PGluconate_DH-like_C_sf"/>
</dbReference>
<dbReference type="KEGG" id="tta:Theth_1449"/>
<dbReference type="OrthoDB" id="9805754at2"/>
<comment type="catalytic activity">
    <reaction evidence="4">
        <text>L-proline + NAD(+) = (S)-1-pyrroline-5-carboxylate + NADH + 2 H(+)</text>
        <dbReference type="Rhea" id="RHEA:14105"/>
        <dbReference type="ChEBI" id="CHEBI:15378"/>
        <dbReference type="ChEBI" id="CHEBI:17388"/>
        <dbReference type="ChEBI" id="CHEBI:57540"/>
        <dbReference type="ChEBI" id="CHEBI:57945"/>
        <dbReference type="ChEBI" id="CHEBI:60039"/>
        <dbReference type="EC" id="1.5.1.2"/>
    </reaction>
</comment>
<dbReference type="NCBIfam" id="TIGR00112">
    <property type="entry name" value="proC"/>
    <property type="match status" value="1"/>
</dbReference>
<evidence type="ECO:0000256" key="4">
    <source>
        <dbReference type="HAMAP-Rule" id="MF_01925"/>
    </source>
</evidence>
<dbReference type="UniPathway" id="UPA00098">
    <property type="reaction ID" value="UER00361"/>
</dbReference>
<evidence type="ECO:0000259" key="8">
    <source>
        <dbReference type="Pfam" id="PF14748"/>
    </source>
</evidence>
<dbReference type="HAMAP" id="MF_01925">
    <property type="entry name" value="P5C_reductase"/>
    <property type="match status" value="1"/>
</dbReference>
<dbReference type="InterPro" id="IPR028939">
    <property type="entry name" value="P5C_Rdtase_cat_N"/>
</dbReference>
<comment type="pathway">
    <text evidence="4">Amino-acid biosynthesis; L-proline biosynthesis; L-proline from L-glutamate 5-semialdehyde: step 1/1.</text>
</comment>
<evidence type="ECO:0000259" key="7">
    <source>
        <dbReference type="Pfam" id="PF03807"/>
    </source>
</evidence>
<gene>
    <name evidence="4" type="primary">proC</name>
    <name evidence="9" type="ORF">Theth_1449</name>
</gene>
<proteinExistence type="inferred from homology"/>
<comment type="function">
    <text evidence="4">Catalyzes the reduction of 1-pyrroline-5-carboxylate (PCA) to L-proline.</text>
</comment>
<dbReference type="PIRSF" id="PIRSF000193">
    <property type="entry name" value="Pyrrol-5-carb_rd"/>
    <property type="match status" value="1"/>
</dbReference>
<feature type="domain" description="Pyrroline-5-carboxylate reductase catalytic N-terminal" evidence="7">
    <location>
        <begin position="3"/>
        <end position="92"/>
    </location>
</feature>
<evidence type="ECO:0000256" key="2">
    <source>
        <dbReference type="ARBA" id="ARBA00022857"/>
    </source>
</evidence>
<dbReference type="GO" id="GO:0055129">
    <property type="term" value="P:L-proline biosynthetic process"/>
    <property type="evidence" value="ECO:0007669"/>
    <property type="project" value="UniProtKB-UniRule"/>
</dbReference>
<dbReference type="Gene3D" id="3.40.50.720">
    <property type="entry name" value="NAD(P)-binding Rossmann-like Domain"/>
    <property type="match status" value="1"/>
</dbReference>
<protein>
    <recommendedName>
        <fullName evidence="4 5">Pyrroline-5-carboxylate reductase</fullName>
        <shortName evidence="4">P5C reductase</shortName>
        <shortName evidence="4">P5CR</shortName>
        <ecNumber evidence="4 5">1.5.1.2</ecNumber>
    </recommendedName>
    <alternativeName>
        <fullName evidence="4">PCA reductase</fullName>
    </alternativeName>
</protein>
<organism evidence="9 10">
    <name type="scientific">Pseudothermotoga thermarum DSM 5069</name>
    <dbReference type="NCBI Taxonomy" id="688269"/>
    <lineage>
        <taxon>Bacteria</taxon>
        <taxon>Thermotogati</taxon>
        <taxon>Thermotogota</taxon>
        <taxon>Thermotogae</taxon>
        <taxon>Thermotogales</taxon>
        <taxon>Thermotogaceae</taxon>
        <taxon>Pseudothermotoga</taxon>
    </lineage>
</organism>
<dbReference type="HOGENOM" id="CLU_042344_4_1_0"/>
<keyword evidence="3 4" id="KW-0560">Oxidoreductase</keyword>
<reference evidence="9 10" key="1">
    <citation type="submission" date="2010-11" db="EMBL/GenBank/DDBJ databases">
        <title>The complete genome of Thermotoga thermarum DSM 5069.</title>
        <authorList>
            <consortium name="US DOE Joint Genome Institute (JGI-PGF)"/>
            <person name="Lucas S."/>
            <person name="Copeland A."/>
            <person name="Lapidus A."/>
            <person name="Bruce D."/>
            <person name="Goodwin L."/>
            <person name="Pitluck S."/>
            <person name="Kyrpides N."/>
            <person name="Mavromatis K."/>
            <person name="Ivanova N."/>
            <person name="Zeytun A."/>
            <person name="Brettin T."/>
            <person name="Detter J.C."/>
            <person name="Tapia R."/>
            <person name="Han C."/>
            <person name="Land M."/>
            <person name="Hauser L."/>
            <person name="Markowitz V."/>
            <person name="Cheng J.-F."/>
            <person name="Hugenholtz P."/>
            <person name="Woyke T."/>
            <person name="Wu D."/>
            <person name="Spring S."/>
            <person name="Schroeder M."/>
            <person name="Brambilla E."/>
            <person name="Klenk H.-P."/>
            <person name="Eisen J.A."/>
        </authorList>
    </citation>
    <scope>NUCLEOTIDE SEQUENCE [LARGE SCALE GENOMIC DNA]</scope>
    <source>
        <strain evidence="9 10">DSM 5069</strain>
    </source>
</reference>
<comment type="subcellular location">
    <subcellularLocation>
        <location evidence="4">Cytoplasm</location>
    </subcellularLocation>
</comment>
<keyword evidence="4" id="KW-0641">Proline biosynthesis</keyword>
<evidence type="ECO:0000256" key="5">
    <source>
        <dbReference type="NCBIfam" id="TIGR00112"/>
    </source>
</evidence>
<dbReference type="InterPro" id="IPR029036">
    <property type="entry name" value="P5CR_dimer"/>
</dbReference>
<dbReference type="EMBL" id="CP002351">
    <property type="protein sequence ID" value="AEH51506.1"/>
    <property type="molecule type" value="Genomic_DNA"/>
</dbReference>
<dbReference type="AlphaFoldDB" id="F7YUU6"/>
<keyword evidence="4" id="KW-0028">Amino-acid biosynthesis</keyword>
<dbReference type="PANTHER" id="PTHR11645:SF0">
    <property type="entry name" value="PYRROLINE-5-CARBOXYLATE REDUCTASE 3"/>
    <property type="match status" value="1"/>
</dbReference>
<dbReference type="RefSeq" id="WP_013932720.1">
    <property type="nucleotide sequence ID" value="NC_015707.1"/>
</dbReference>
<accession>F7YUU6</accession>
<dbReference type="Gene3D" id="1.10.3730.10">
    <property type="entry name" value="ProC C-terminal domain-like"/>
    <property type="match status" value="1"/>
</dbReference>
<dbReference type="SUPFAM" id="SSF48179">
    <property type="entry name" value="6-phosphogluconate dehydrogenase C-terminal domain-like"/>
    <property type="match status" value="1"/>
</dbReference>
<dbReference type="eggNOG" id="COG0345">
    <property type="taxonomic scope" value="Bacteria"/>
</dbReference>
<comment type="catalytic activity">
    <reaction evidence="4">
        <text>L-proline + NADP(+) = (S)-1-pyrroline-5-carboxylate + NADPH + 2 H(+)</text>
        <dbReference type="Rhea" id="RHEA:14109"/>
        <dbReference type="ChEBI" id="CHEBI:15378"/>
        <dbReference type="ChEBI" id="CHEBI:17388"/>
        <dbReference type="ChEBI" id="CHEBI:57783"/>
        <dbReference type="ChEBI" id="CHEBI:58349"/>
        <dbReference type="ChEBI" id="CHEBI:60039"/>
        <dbReference type="EC" id="1.5.1.2"/>
    </reaction>
</comment>
<evidence type="ECO:0000256" key="3">
    <source>
        <dbReference type="ARBA" id="ARBA00023002"/>
    </source>
</evidence>
<dbReference type="Pfam" id="PF03807">
    <property type="entry name" value="F420_oxidored"/>
    <property type="match status" value="1"/>
</dbReference>
<evidence type="ECO:0000256" key="1">
    <source>
        <dbReference type="ARBA" id="ARBA00005525"/>
    </source>
</evidence>
<dbReference type="PATRIC" id="fig|688269.3.peg.1499"/>
<sequence>MKCGIVGVGNIGGIIAKRLVETGTLDKSELFLASRTFERLKPFAEQGFQISSVKEIAEKCEVIFLCVKPQDSDKMFEELGEAPDRLIISTMTGVTIKRIVERTKSVKVVRIMPNIPSMIGQGVIGLAKSESLNQQDWQTVEKLLSCLGKIFEVKEELIPAVTALSGSGPAFIFVIVDALIDAGIRMGLSYDLSRRMVLETMKGSAELLLQLGNHPGEFRHVVTSPAGTTIEGIYRMERERVRGALMKTIQDTYMRALELQKE</sequence>
<dbReference type="Pfam" id="PF14748">
    <property type="entry name" value="P5CR_dimer"/>
    <property type="match status" value="1"/>
</dbReference>
<keyword evidence="4" id="KW-0963">Cytoplasm</keyword>
<dbReference type="FunFam" id="1.10.3730.10:FF:000001">
    <property type="entry name" value="Pyrroline-5-carboxylate reductase"/>
    <property type="match status" value="1"/>
</dbReference>
<dbReference type="STRING" id="688269.Theth_1449"/>
<feature type="binding site" evidence="6">
    <location>
        <position position="34"/>
    </location>
    <ligand>
        <name>NADP(+)</name>
        <dbReference type="ChEBI" id="CHEBI:58349"/>
    </ligand>
</feature>
<name>F7YUU6_9THEM</name>
<dbReference type="Proteomes" id="UP000006804">
    <property type="component" value="Chromosome"/>
</dbReference>
<dbReference type="SUPFAM" id="SSF51735">
    <property type="entry name" value="NAD(P)-binding Rossmann-fold domains"/>
    <property type="match status" value="1"/>
</dbReference>